<dbReference type="Gene3D" id="3.40.50.300">
    <property type="entry name" value="P-loop containing nucleotide triphosphate hydrolases"/>
    <property type="match status" value="1"/>
</dbReference>
<dbReference type="RefSeq" id="WP_160627505.1">
    <property type="nucleotide sequence ID" value="NZ_CP047593.1"/>
</dbReference>
<evidence type="ECO:0000256" key="6">
    <source>
        <dbReference type="ARBA" id="ARBA00022723"/>
    </source>
</evidence>
<keyword evidence="8" id="KW-0067">ATP-binding</keyword>
<dbReference type="GO" id="GO:0005524">
    <property type="term" value="F:ATP binding"/>
    <property type="evidence" value="ECO:0007669"/>
    <property type="project" value="UniProtKB-KW"/>
</dbReference>
<dbReference type="GO" id="GO:0016740">
    <property type="term" value="F:transferase activity"/>
    <property type="evidence" value="ECO:0007669"/>
    <property type="project" value="UniProtKB-KW"/>
</dbReference>
<dbReference type="Proteomes" id="UP000464954">
    <property type="component" value="Chromosome"/>
</dbReference>
<evidence type="ECO:0000313" key="12">
    <source>
        <dbReference type="Proteomes" id="UP000464954"/>
    </source>
</evidence>
<comment type="similarity">
    <text evidence="2">Belongs to the TsaE family.</text>
</comment>
<dbReference type="Pfam" id="PF02367">
    <property type="entry name" value="TsaE"/>
    <property type="match status" value="1"/>
</dbReference>
<evidence type="ECO:0000256" key="5">
    <source>
        <dbReference type="ARBA" id="ARBA00022694"/>
    </source>
</evidence>
<evidence type="ECO:0000256" key="3">
    <source>
        <dbReference type="ARBA" id="ARBA00019010"/>
    </source>
</evidence>
<dbReference type="InterPro" id="IPR003442">
    <property type="entry name" value="T6A_TsaE"/>
</dbReference>
<dbReference type="EMBL" id="CP047593">
    <property type="protein sequence ID" value="QHI68819.1"/>
    <property type="molecule type" value="Genomic_DNA"/>
</dbReference>
<dbReference type="KEGG" id="taer:GT409_04930"/>
<keyword evidence="9" id="KW-0460">Magnesium</keyword>
<organism evidence="11 12">
    <name type="scientific">Tichowtungia aerotolerans</name>
    <dbReference type="NCBI Taxonomy" id="2697043"/>
    <lineage>
        <taxon>Bacteria</taxon>
        <taxon>Pseudomonadati</taxon>
        <taxon>Kiritimatiellota</taxon>
        <taxon>Tichowtungiia</taxon>
        <taxon>Tichowtungiales</taxon>
        <taxon>Tichowtungiaceae</taxon>
        <taxon>Tichowtungia</taxon>
    </lineage>
</organism>
<evidence type="ECO:0000256" key="4">
    <source>
        <dbReference type="ARBA" id="ARBA00022490"/>
    </source>
</evidence>
<proteinExistence type="inferred from homology"/>
<accession>A0A6P1M1X1</accession>
<dbReference type="GO" id="GO:0005737">
    <property type="term" value="C:cytoplasm"/>
    <property type="evidence" value="ECO:0007669"/>
    <property type="project" value="UniProtKB-SubCell"/>
</dbReference>
<dbReference type="PANTHER" id="PTHR33540:SF2">
    <property type="entry name" value="TRNA THREONYLCARBAMOYLADENOSINE BIOSYNTHESIS PROTEIN TSAE"/>
    <property type="match status" value="1"/>
</dbReference>
<dbReference type="NCBIfam" id="TIGR00150">
    <property type="entry name" value="T6A_YjeE"/>
    <property type="match status" value="1"/>
</dbReference>
<keyword evidence="11" id="KW-0808">Transferase</keyword>
<dbReference type="AlphaFoldDB" id="A0A6P1M1X1"/>
<evidence type="ECO:0000256" key="1">
    <source>
        <dbReference type="ARBA" id="ARBA00004496"/>
    </source>
</evidence>
<evidence type="ECO:0000313" key="11">
    <source>
        <dbReference type="EMBL" id="QHI68819.1"/>
    </source>
</evidence>
<evidence type="ECO:0000256" key="10">
    <source>
        <dbReference type="ARBA" id="ARBA00032441"/>
    </source>
</evidence>
<sequence length="141" mass="15565">MNEWISSSPSNTWKIAAEFFQTLELPAVIALHGNLGAGKTCFTQGLAQAAGVKEPVCSPTYTLISEYQGAVPFHHIDLYRLGGPEEAYDLGLDEYLETDGITVIEWAERAAELIPPDAVHVRLQRGDDEQIRTIQIIENPL</sequence>
<comment type="subcellular location">
    <subcellularLocation>
        <location evidence="1">Cytoplasm</location>
    </subcellularLocation>
</comment>
<evidence type="ECO:0000256" key="9">
    <source>
        <dbReference type="ARBA" id="ARBA00022842"/>
    </source>
</evidence>
<evidence type="ECO:0000256" key="2">
    <source>
        <dbReference type="ARBA" id="ARBA00007599"/>
    </source>
</evidence>
<keyword evidence="6" id="KW-0479">Metal-binding</keyword>
<evidence type="ECO:0000256" key="7">
    <source>
        <dbReference type="ARBA" id="ARBA00022741"/>
    </source>
</evidence>
<dbReference type="GO" id="GO:0046872">
    <property type="term" value="F:metal ion binding"/>
    <property type="evidence" value="ECO:0007669"/>
    <property type="project" value="UniProtKB-KW"/>
</dbReference>
<keyword evidence="5" id="KW-0819">tRNA processing</keyword>
<keyword evidence="4" id="KW-0963">Cytoplasm</keyword>
<keyword evidence="12" id="KW-1185">Reference proteome</keyword>
<protein>
    <recommendedName>
        <fullName evidence="3">tRNA threonylcarbamoyladenosine biosynthesis protein TsaE</fullName>
    </recommendedName>
    <alternativeName>
        <fullName evidence="10">t(6)A37 threonylcarbamoyladenosine biosynthesis protein TsaE</fullName>
    </alternativeName>
</protein>
<keyword evidence="7" id="KW-0547">Nucleotide-binding</keyword>
<dbReference type="GO" id="GO:0002949">
    <property type="term" value="P:tRNA threonylcarbamoyladenosine modification"/>
    <property type="evidence" value="ECO:0007669"/>
    <property type="project" value="InterPro"/>
</dbReference>
<name>A0A6P1M1X1_9BACT</name>
<gene>
    <name evidence="11" type="primary">tsaE</name>
    <name evidence="11" type="ORF">GT409_04930</name>
</gene>
<dbReference type="PANTHER" id="PTHR33540">
    <property type="entry name" value="TRNA THREONYLCARBAMOYLADENOSINE BIOSYNTHESIS PROTEIN TSAE"/>
    <property type="match status" value="1"/>
</dbReference>
<dbReference type="InterPro" id="IPR027417">
    <property type="entry name" value="P-loop_NTPase"/>
</dbReference>
<evidence type="ECO:0000256" key="8">
    <source>
        <dbReference type="ARBA" id="ARBA00022840"/>
    </source>
</evidence>
<dbReference type="SUPFAM" id="SSF52540">
    <property type="entry name" value="P-loop containing nucleoside triphosphate hydrolases"/>
    <property type="match status" value="1"/>
</dbReference>
<reference evidence="11 12" key="1">
    <citation type="submission" date="2020-01" db="EMBL/GenBank/DDBJ databases">
        <title>Ponticoccus aerotolerans gen. nov., sp. nov., an anaerobic bacterium and proposal of Ponticoccusceae fam. nov., Ponticoccusles ord. nov. and Ponticoccuse classis nov. in the phylum Kiritimatiellaeota.</title>
        <authorList>
            <person name="Zhou L.Y."/>
            <person name="Du Z.J."/>
        </authorList>
    </citation>
    <scope>NUCLEOTIDE SEQUENCE [LARGE SCALE GENOMIC DNA]</scope>
    <source>
        <strain evidence="11 12">S-5007</strain>
    </source>
</reference>